<protein>
    <recommendedName>
        <fullName evidence="3">cellulase</fullName>
        <ecNumber evidence="3">3.2.1.4</ecNumber>
    </recommendedName>
</protein>
<keyword evidence="6" id="KW-0326">Glycosidase</keyword>
<evidence type="ECO:0000256" key="4">
    <source>
        <dbReference type="ARBA" id="ARBA00022801"/>
    </source>
</evidence>
<evidence type="ECO:0000256" key="1">
    <source>
        <dbReference type="ARBA" id="ARBA00000966"/>
    </source>
</evidence>
<dbReference type="GO" id="GO:0030245">
    <property type="term" value="P:cellulose catabolic process"/>
    <property type="evidence" value="ECO:0007669"/>
    <property type="project" value="UniProtKB-KW"/>
</dbReference>
<evidence type="ECO:0000256" key="2">
    <source>
        <dbReference type="ARBA" id="ARBA00009209"/>
    </source>
</evidence>
<evidence type="ECO:0000313" key="9">
    <source>
        <dbReference type="Proteomes" id="UP000248886"/>
    </source>
</evidence>
<evidence type="ECO:0000256" key="6">
    <source>
        <dbReference type="ARBA" id="ARBA00023295"/>
    </source>
</evidence>
<name>A0A2W1KM22_ACIFR</name>
<gene>
    <name evidence="8" type="ORF">DN052_01785</name>
</gene>
<reference evidence="8 9" key="1">
    <citation type="submission" date="2018-06" db="EMBL/GenBank/DDBJ databases">
        <title>Draft sequence of Acidithiobacillus ferrooxidans CCM 4253.</title>
        <authorList>
            <person name="Moya-Beltran A."/>
            <person name="Castro M."/>
            <person name="Covarrubias P.C."/>
            <person name="Issotta F."/>
            <person name="Janiczek O."/>
            <person name="Mandl M."/>
            <person name="Kucera J."/>
            <person name="Quatrini R."/>
        </authorList>
    </citation>
    <scope>NUCLEOTIDE SEQUENCE [LARGE SCALE GENOMIC DNA]</scope>
    <source>
        <strain evidence="8 9">CCM 4253</strain>
    </source>
</reference>
<keyword evidence="7" id="KW-0119">Carbohydrate metabolism</keyword>
<evidence type="ECO:0000313" key="8">
    <source>
        <dbReference type="EMBL" id="PZD82884.1"/>
    </source>
</evidence>
<accession>A0A2W1KM22</accession>
<sequence length="368" mass="41342">MITAMFFMVSSAVAEPVTPTWTQLWHGFQSHFMDWQGRIIDPDEGGVSTSEGQSYALFFALVANDQALFQKIMTWTQDNMAQGNMAQHLPIWRWGKTPQGHWGPLSGASASDADLWLAYTLLQAGHLWHSAHYIQIGQGMLRLIVQKEVVDAPGWGPFLLPGPSPYWTADGHFITNPSYAPLFILRYLADADPQGPWRAMAQHLPDLLEDISPHGYVPDWIAYRPSVGWEMAPEGPLGSFNAIRCYLWAGMASEKSHASSRMLRASRGMIAYLKTHTYPPEYINTLSGQAQGVGPVGFSAALLPYLKVTNEKALLTTQYQRLQEAWEPAVQGYSFHYYDNALALFSFGFMDHLYGFTSNGTLWVFWEH</sequence>
<dbReference type="EMBL" id="QKQP01000001">
    <property type="protein sequence ID" value="PZD82884.1"/>
    <property type="molecule type" value="Genomic_DNA"/>
</dbReference>
<dbReference type="AlphaFoldDB" id="A0A2W1KM22"/>
<comment type="caution">
    <text evidence="8">The sequence shown here is derived from an EMBL/GenBank/DDBJ whole genome shotgun (WGS) entry which is preliminary data.</text>
</comment>
<keyword evidence="4" id="KW-0378">Hydrolase</keyword>
<comment type="similarity">
    <text evidence="2">Belongs to the glycosyl hydrolase 8 (cellulase D) family.</text>
</comment>
<organism evidence="8 9">
    <name type="scientific">Acidithiobacillus ferrooxidans</name>
    <name type="common">Thiobacillus ferrooxidans</name>
    <dbReference type="NCBI Taxonomy" id="920"/>
    <lineage>
        <taxon>Bacteria</taxon>
        <taxon>Pseudomonadati</taxon>
        <taxon>Pseudomonadota</taxon>
        <taxon>Acidithiobacillia</taxon>
        <taxon>Acidithiobacillales</taxon>
        <taxon>Acidithiobacillaceae</taxon>
        <taxon>Acidithiobacillus</taxon>
    </lineage>
</organism>
<dbReference type="InterPro" id="IPR002037">
    <property type="entry name" value="Glyco_hydro_8"/>
</dbReference>
<evidence type="ECO:0000256" key="3">
    <source>
        <dbReference type="ARBA" id="ARBA00012601"/>
    </source>
</evidence>
<dbReference type="InterPro" id="IPR012341">
    <property type="entry name" value="6hp_glycosidase-like_sf"/>
</dbReference>
<keyword evidence="5" id="KW-0136">Cellulose degradation</keyword>
<dbReference type="PRINTS" id="PR00735">
    <property type="entry name" value="GLHYDRLASE8"/>
</dbReference>
<keyword evidence="7" id="KW-0624">Polysaccharide degradation</keyword>
<evidence type="ECO:0000256" key="5">
    <source>
        <dbReference type="ARBA" id="ARBA00023001"/>
    </source>
</evidence>
<dbReference type="SUPFAM" id="SSF48208">
    <property type="entry name" value="Six-hairpin glycosidases"/>
    <property type="match status" value="1"/>
</dbReference>
<comment type="catalytic activity">
    <reaction evidence="1">
        <text>Endohydrolysis of (1-&gt;4)-beta-D-glucosidic linkages in cellulose, lichenin and cereal beta-D-glucans.</text>
        <dbReference type="EC" id="3.2.1.4"/>
    </reaction>
</comment>
<dbReference type="EC" id="3.2.1.4" evidence="3"/>
<proteinExistence type="inferred from homology"/>
<dbReference type="GO" id="GO:0008810">
    <property type="term" value="F:cellulase activity"/>
    <property type="evidence" value="ECO:0007669"/>
    <property type="project" value="UniProtKB-EC"/>
</dbReference>
<dbReference type="OrthoDB" id="9766708at2"/>
<evidence type="ECO:0000256" key="7">
    <source>
        <dbReference type="ARBA" id="ARBA00023326"/>
    </source>
</evidence>
<dbReference type="Gene3D" id="1.50.10.10">
    <property type="match status" value="1"/>
</dbReference>
<dbReference type="Proteomes" id="UP000248886">
    <property type="component" value="Unassembled WGS sequence"/>
</dbReference>
<dbReference type="NCBIfam" id="NF008305">
    <property type="entry name" value="PRK11097.1"/>
    <property type="match status" value="1"/>
</dbReference>
<dbReference type="InterPro" id="IPR008928">
    <property type="entry name" value="6-hairpin_glycosidase_sf"/>
</dbReference>
<dbReference type="Pfam" id="PF01270">
    <property type="entry name" value="Glyco_hydro_8"/>
    <property type="match status" value="1"/>
</dbReference>